<gene>
    <name evidence="2" type="ORF">HRH59_16840</name>
</gene>
<organism evidence="2 3">
    <name type="scientific">Rheinheimera lutimaris</name>
    <dbReference type="NCBI Taxonomy" id="2740584"/>
    <lineage>
        <taxon>Bacteria</taxon>
        <taxon>Pseudomonadati</taxon>
        <taxon>Pseudomonadota</taxon>
        <taxon>Gammaproteobacteria</taxon>
        <taxon>Chromatiales</taxon>
        <taxon>Chromatiaceae</taxon>
        <taxon>Rheinheimera</taxon>
    </lineage>
</organism>
<dbReference type="AlphaFoldDB" id="A0A7Y5AUI9"/>
<accession>A0A7Y5AUI9</accession>
<evidence type="ECO:0000313" key="2">
    <source>
        <dbReference type="EMBL" id="NRQ44211.1"/>
    </source>
</evidence>
<reference evidence="2 3" key="1">
    <citation type="submission" date="2020-06" db="EMBL/GenBank/DDBJ databases">
        <title>Rheinheimera sp. nov., a marine bacterium isolated from coastal.</title>
        <authorList>
            <person name="Yu Q."/>
            <person name="Qi Y."/>
            <person name="Pu J."/>
        </authorList>
    </citation>
    <scope>NUCLEOTIDE SEQUENCE [LARGE SCALE GENOMIC DNA]</scope>
    <source>
        <strain evidence="2 3">YQF-2</strain>
    </source>
</reference>
<name>A0A7Y5AUI9_9GAMM</name>
<keyword evidence="3" id="KW-1185">Reference proteome</keyword>
<feature type="signal peptide" evidence="1">
    <location>
        <begin position="1"/>
        <end position="23"/>
    </location>
</feature>
<comment type="caution">
    <text evidence="2">The sequence shown here is derived from an EMBL/GenBank/DDBJ whole genome shotgun (WGS) entry which is preliminary data.</text>
</comment>
<protein>
    <submittedName>
        <fullName evidence="2">Uncharacterized protein</fullName>
    </submittedName>
</protein>
<dbReference type="Proteomes" id="UP000523161">
    <property type="component" value="Unassembled WGS sequence"/>
</dbReference>
<feature type="chain" id="PRO_5031141356" evidence="1">
    <location>
        <begin position="24"/>
        <end position="357"/>
    </location>
</feature>
<evidence type="ECO:0000256" key="1">
    <source>
        <dbReference type="SAM" id="SignalP"/>
    </source>
</evidence>
<proteinExistence type="predicted"/>
<dbReference type="RefSeq" id="WP_173502444.1">
    <property type="nucleotide sequence ID" value="NZ_JABSOD010000024.1"/>
</dbReference>
<sequence>MGLKNVFICAAAITFSIPWSVQASDALFCQNCTSETLAKQEAANHAPRLYCQSPNPDEFMTPDNQYCYSTQKRVILVNPDTKSIYAYSVGHVQAAPWNTTVTPVSITSAQRTGYLKVVDFYKDYKNAVADAEYVLNANARSQWKGRTVVSTASSSSECPVNTALDYFTDPSKMTALRDTIALQIATGLKGNINDYFQSGAQVNNIGVSLLGSGFSIGWNSSTKKPVFIKSFTHSELPSSFDDTLIFDMELNGFSANGLPQIGFKVNDTSRVAGYQISDLKGNFGALPITNNCVLEKLQRLTADGDFLNKDGKPVNIGGGFDNTPAPGTGGGGGGSGQTCTVYFYQSGQLLYVFRTMC</sequence>
<evidence type="ECO:0000313" key="3">
    <source>
        <dbReference type="Proteomes" id="UP000523161"/>
    </source>
</evidence>
<dbReference type="EMBL" id="JABSOD010000024">
    <property type="protein sequence ID" value="NRQ44211.1"/>
    <property type="molecule type" value="Genomic_DNA"/>
</dbReference>
<keyword evidence="1" id="KW-0732">Signal</keyword>